<dbReference type="EMBL" id="JAWDJX010000019">
    <property type="protein sequence ID" value="KAK3052623.1"/>
    <property type="molecule type" value="Genomic_DNA"/>
</dbReference>
<organism evidence="5 6">
    <name type="scientific">Extremus antarcticus</name>
    <dbReference type="NCBI Taxonomy" id="702011"/>
    <lineage>
        <taxon>Eukaryota</taxon>
        <taxon>Fungi</taxon>
        <taxon>Dikarya</taxon>
        <taxon>Ascomycota</taxon>
        <taxon>Pezizomycotina</taxon>
        <taxon>Dothideomycetes</taxon>
        <taxon>Dothideomycetidae</taxon>
        <taxon>Mycosphaerellales</taxon>
        <taxon>Extremaceae</taxon>
        <taxon>Extremus</taxon>
    </lineage>
</organism>
<keyword evidence="3" id="KW-0560">Oxidoreductase</keyword>
<dbReference type="PANTHER" id="PTHR43618">
    <property type="entry name" value="7-ALPHA-HYDROXYSTEROID DEHYDROGENASE"/>
    <property type="match status" value="1"/>
</dbReference>
<reference evidence="5" key="1">
    <citation type="submission" date="2023-04" db="EMBL/GenBank/DDBJ databases">
        <title>Black Yeasts Isolated from many extreme environments.</title>
        <authorList>
            <person name="Coleine C."/>
            <person name="Stajich J.E."/>
            <person name="Selbmann L."/>
        </authorList>
    </citation>
    <scope>NUCLEOTIDE SEQUENCE</scope>
    <source>
        <strain evidence="5">CCFEE 5312</strain>
    </source>
</reference>
<evidence type="ECO:0000256" key="1">
    <source>
        <dbReference type="ARBA" id="ARBA00006484"/>
    </source>
</evidence>
<keyword evidence="4" id="KW-0472">Membrane</keyword>
<name>A0AAJ0DER6_9PEZI</name>
<sequence length="208" mass="22456">MTSNLNRTDLTSVSGLVAVVTGGGTGLGLIIARTLEANGAKVFITGRRQDKLDEAVKLAQHGNIIPIQGSTTSHDDLQRAVDAVTKETGYIDLLVNNAGQTTFDSSPDARTKPTGASSVAEIRDYYFNYRPQELWRDTLETNIAAVFTTSMAFLELLDEGNKRREGGSPKSQVIVVGSTGGLTRFTDSFIYNASKVRIIDTIFESCVC</sequence>
<comment type="similarity">
    <text evidence="1">Belongs to the short-chain dehydrogenases/reductases (SDR) family.</text>
</comment>
<comment type="caution">
    <text evidence="5">The sequence shown here is derived from an EMBL/GenBank/DDBJ whole genome shotgun (WGS) entry which is preliminary data.</text>
</comment>
<dbReference type="InterPro" id="IPR036291">
    <property type="entry name" value="NAD(P)-bd_dom_sf"/>
</dbReference>
<dbReference type="PANTHER" id="PTHR43618:SF18">
    <property type="entry name" value="SHORT CHAIN DEHYDROGENASE_REDUCTASE FAMILY (AFU_ORTHOLOGUE AFUA_5G12480)"/>
    <property type="match status" value="1"/>
</dbReference>
<dbReference type="CDD" id="cd05233">
    <property type="entry name" value="SDR_c"/>
    <property type="match status" value="1"/>
</dbReference>
<dbReference type="GO" id="GO:0016491">
    <property type="term" value="F:oxidoreductase activity"/>
    <property type="evidence" value="ECO:0007669"/>
    <property type="project" value="UniProtKB-KW"/>
</dbReference>
<dbReference type="PRINTS" id="PR00081">
    <property type="entry name" value="GDHRDH"/>
</dbReference>
<dbReference type="AlphaFoldDB" id="A0AAJ0DER6"/>
<dbReference type="Pfam" id="PF00106">
    <property type="entry name" value="adh_short"/>
    <property type="match status" value="1"/>
</dbReference>
<evidence type="ECO:0000256" key="4">
    <source>
        <dbReference type="SAM" id="Phobius"/>
    </source>
</evidence>
<keyword evidence="4" id="KW-1133">Transmembrane helix</keyword>
<evidence type="ECO:0000256" key="3">
    <source>
        <dbReference type="ARBA" id="ARBA00023002"/>
    </source>
</evidence>
<dbReference type="Proteomes" id="UP001271007">
    <property type="component" value="Unassembled WGS sequence"/>
</dbReference>
<accession>A0AAJ0DER6</accession>
<dbReference type="InterPro" id="IPR052178">
    <property type="entry name" value="Sec_Metab_Biosynth_SDR"/>
</dbReference>
<keyword evidence="2" id="KW-0521">NADP</keyword>
<gene>
    <name evidence="5" type="ORF">LTR09_006104</name>
</gene>
<evidence type="ECO:0000313" key="5">
    <source>
        <dbReference type="EMBL" id="KAK3052623.1"/>
    </source>
</evidence>
<keyword evidence="6" id="KW-1185">Reference proteome</keyword>
<dbReference type="SUPFAM" id="SSF51735">
    <property type="entry name" value="NAD(P)-binding Rossmann-fold domains"/>
    <property type="match status" value="1"/>
</dbReference>
<evidence type="ECO:0000313" key="6">
    <source>
        <dbReference type="Proteomes" id="UP001271007"/>
    </source>
</evidence>
<feature type="transmembrane region" description="Helical" evidence="4">
    <location>
        <begin position="12"/>
        <end position="32"/>
    </location>
</feature>
<dbReference type="InterPro" id="IPR002347">
    <property type="entry name" value="SDR_fam"/>
</dbReference>
<protein>
    <submittedName>
        <fullName evidence="5">Uncharacterized protein</fullName>
    </submittedName>
</protein>
<dbReference type="Gene3D" id="3.40.50.720">
    <property type="entry name" value="NAD(P)-binding Rossmann-like Domain"/>
    <property type="match status" value="1"/>
</dbReference>
<evidence type="ECO:0000256" key="2">
    <source>
        <dbReference type="ARBA" id="ARBA00022857"/>
    </source>
</evidence>
<keyword evidence="4" id="KW-0812">Transmembrane</keyword>
<proteinExistence type="inferred from homology"/>